<gene>
    <name evidence="3" type="ORF">GCM10025789_08570</name>
</gene>
<organism evidence="3 4">
    <name type="scientific">Tessaracoccus lubricantis</name>
    <dbReference type="NCBI Taxonomy" id="545543"/>
    <lineage>
        <taxon>Bacteria</taxon>
        <taxon>Bacillati</taxon>
        <taxon>Actinomycetota</taxon>
        <taxon>Actinomycetes</taxon>
        <taxon>Propionibacteriales</taxon>
        <taxon>Propionibacteriaceae</taxon>
        <taxon>Tessaracoccus</taxon>
    </lineage>
</organism>
<dbReference type="InterPro" id="IPR027275">
    <property type="entry name" value="PRC-brl_dom"/>
</dbReference>
<feature type="compositionally biased region" description="Basic and acidic residues" evidence="1">
    <location>
        <begin position="122"/>
        <end position="145"/>
    </location>
</feature>
<dbReference type="SUPFAM" id="SSF50346">
    <property type="entry name" value="PRC-barrel domain"/>
    <property type="match status" value="1"/>
</dbReference>
<dbReference type="InterPro" id="IPR014747">
    <property type="entry name" value="Bac_photo_RC_H_C"/>
</dbReference>
<name>A0ABP9F676_9ACTN</name>
<dbReference type="InterPro" id="IPR011033">
    <property type="entry name" value="PRC_barrel-like_sf"/>
</dbReference>
<feature type="compositionally biased region" description="Basic and acidic residues" evidence="1">
    <location>
        <begin position="208"/>
        <end position="221"/>
    </location>
</feature>
<proteinExistence type="predicted"/>
<feature type="region of interest" description="Disordered" evidence="1">
    <location>
        <begin position="122"/>
        <end position="273"/>
    </location>
</feature>
<protein>
    <recommendedName>
        <fullName evidence="2">PRC-barrel domain-containing protein</fullName>
    </recommendedName>
</protein>
<evidence type="ECO:0000313" key="3">
    <source>
        <dbReference type="EMBL" id="GAA4893662.1"/>
    </source>
</evidence>
<dbReference type="RefSeq" id="WP_345579489.1">
    <property type="nucleotide sequence ID" value="NZ_BAABLV010000013.1"/>
</dbReference>
<sequence>MHHDENIDQLLEATAYDRNGERIGGVSGVYLDDQTSQPMWVTVNTGLFGLRTSFAPLAGSTLDGERLTLAADKDTVKDAPNVDEDGHISRSQEDDLYRYYQVDSSVIEADRLRTRRWDRDHDLSGEQRSDPTYAHVHDDVRRDDESPGSPGLGNATHSATGGGLGSPGMGNEDDLRSRRDDLEGDPAYRNDPAYVEDQAALGGEQYVDDERLRDERLRDVGPDGEYVDDEEYVDDDPASYPDAAEGPLGERTRGARPIDNIFDAPDRGNPRPN</sequence>
<keyword evidence="4" id="KW-1185">Reference proteome</keyword>
<dbReference type="Pfam" id="PF05239">
    <property type="entry name" value="PRC"/>
    <property type="match status" value="1"/>
</dbReference>
<accession>A0ABP9F676</accession>
<evidence type="ECO:0000259" key="2">
    <source>
        <dbReference type="Pfam" id="PF05239"/>
    </source>
</evidence>
<comment type="caution">
    <text evidence="3">The sequence shown here is derived from an EMBL/GenBank/DDBJ whole genome shotgun (WGS) entry which is preliminary data.</text>
</comment>
<dbReference type="EMBL" id="BAABLV010000013">
    <property type="protein sequence ID" value="GAA4893662.1"/>
    <property type="molecule type" value="Genomic_DNA"/>
</dbReference>
<dbReference type="Gene3D" id="3.90.50.10">
    <property type="entry name" value="Photosynthetic Reaction Center, subunit H, domain 2"/>
    <property type="match status" value="1"/>
</dbReference>
<evidence type="ECO:0000256" key="1">
    <source>
        <dbReference type="SAM" id="MobiDB-lite"/>
    </source>
</evidence>
<dbReference type="Proteomes" id="UP001501521">
    <property type="component" value="Unassembled WGS sequence"/>
</dbReference>
<reference evidence="4" key="1">
    <citation type="journal article" date="2019" name="Int. J. Syst. Evol. Microbiol.">
        <title>The Global Catalogue of Microorganisms (GCM) 10K type strain sequencing project: providing services to taxonomists for standard genome sequencing and annotation.</title>
        <authorList>
            <consortium name="The Broad Institute Genomics Platform"/>
            <consortium name="The Broad Institute Genome Sequencing Center for Infectious Disease"/>
            <person name="Wu L."/>
            <person name="Ma J."/>
        </authorList>
    </citation>
    <scope>NUCLEOTIDE SEQUENCE [LARGE SCALE GENOMIC DNA]</scope>
    <source>
        <strain evidence="4">JCM 19125</strain>
    </source>
</reference>
<feature type="compositionally biased region" description="Basic and acidic residues" evidence="1">
    <location>
        <begin position="264"/>
        <end position="273"/>
    </location>
</feature>
<feature type="compositionally biased region" description="Acidic residues" evidence="1">
    <location>
        <begin position="225"/>
        <end position="237"/>
    </location>
</feature>
<feature type="domain" description="PRC-barrel" evidence="2">
    <location>
        <begin position="7"/>
        <end position="74"/>
    </location>
</feature>
<evidence type="ECO:0000313" key="4">
    <source>
        <dbReference type="Proteomes" id="UP001501521"/>
    </source>
</evidence>